<keyword evidence="3 8" id="KW-0812">Transmembrane</keyword>
<evidence type="ECO:0000256" key="2">
    <source>
        <dbReference type="ARBA" id="ARBA00006574"/>
    </source>
</evidence>
<dbReference type="EMBL" id="QGNW01001119">
    <property type="protein sequence ID" value="RVW55121.1"/>
    <property type="molecule type" value="Genomic_DNA"/>
</dbReference>
<dbReference type="AlphaFoldDB" id="A0A438F564"/>
<dbReference type="GO" id="GO:0016020">
    <property type="term" value="C:membrane"/>
    <property type="evidence" value="ECO:0007669"/>
    <property type="project" value="UniProtKB-SubCell"/>
</dbReference>
<evidence type="ECO:0000256" key="3">
    <source>
        <dbReference type="ARBA" id="ARBA00022692"/>
    </source>
</evidence>
<evidence type="ECO:0000256" key="8">
    <source>
        <dbReference type="SAM" id="Phobius"/>
    </source>
</evidence>
<dbReference type="GO" id="GO:0006952">
    <property type="term" value="P:defense response"/>
    <property type="evidence" value="ECO:0007669"/>
    <property type="project" value="UniProtKB-KW"/>
</dbReference>
<feature type="transmembrane region" description="Helical" evidence="8">
    <location>
        <begin position="28"/>
        <end position="49"/>
    </location>
</feature>
<keyword evidence="5 8" id="KW-1133">Transmembrane helix</keyword>
<comment type="caution">
    <text evidence="9">The sequence shown here is derived from an EMBL/GenBank/DDBJ whole genome shotgun (WGS) entry which is preliminary data.</text>
</comment>
<proteinExistence type="inferred from homology"/>
<keyword evidence="7" id="KW-0568">Pathogenesis-related protein</keyword>
<organism evidence="9 10">
    <name type="scientific">Vitis vinifera</name>
    <name type="common">Grape</name>
    <dbReference type="NCBI Taxonomy" id="29760"/>
    <lineage>
        <taxon>Eukaryota</taxon>
        <taxon>Viridiplantae</taxon>
        <taxon>Streptophyta</taxon>
        <taxon>Embryophyta</taxon>
        <taxon>Tracheophyta</taxon>
        <taxon>Spermatophyta</taxon>
        <taxon>Magnoliopsida</taxon>
        <taxon>eudicotyledons</taxon>
        <taxon>Gunneridae</taxon>
        <taxon>Pentapetalae</taxon>
        <taxon>rosids</taxon>
        <taxon>Vitales</taxon>
        <taxon>Vitaceae</taxon>
        <taxon>Viteae</taxon>
        <taxon>Vitis</taxon>
    </lineage>
</organism>
<dbReference type="Pfam" id="PF03094">
    <property type="entry name" value="Mlo"/>
    <property type="match status" value="1"/>
</dbReference>
<evidence type="ECO:0000256" key="4">
    <source>
        <dbReference type="ARBA" id="ARBA00022821"/>
    </source>
</evidence>
<evidence type="ECO:0000256" key="7">
    <source>
        <dbReference type="ARBA" id="ARBA00023265"/>
    </source>
</evidence>
<gene>
    <name evidence="9" type="ORF">CK203_067078</name>
</gene>
<keyword evidence="6 8" id="KW-0472">Membrane</keyword>
<comment type="similarity">
    <text evidence="2">Belongs to the MLO family.</text>
</comment>
<evidence type="ECO:0000256" key="6">
    <source>
        <dbReference type="ARBA" id="ARBA00023136"/>
    </source>
</evidence>
<comment type="subcellular location">
    <subcellularLocation>
        <location evidence="1">Membrane</location>
        <topology evidence="1">Multi-pass membrane protein</topology>
    </subcellularLocation>
</comment>
<dbReference type="Proteomes" id="UP000288805">
    <property type="component" value="Unassembled WGS sequence"/>
</dbReference>
<evidence type="ECO:0000313" key="9">
    <source>
        <dbReference type="EMBL" id="RVW55121.1"/>
    </source>
</evidence>
<accession>A0A438F564</accession>
<keyword evidence="4" id="KW-0611">Plant defense</keyword>
<protein>
    <submittedName>
        <fullName evidence="9">Uncharacterized protein</fullName>
    </submittedName>
</protein>
<evidence type="ECO:0000256" key="5">
    <source>
        <dbReference type="ARBA" id="ARBA00022989"/>
    </source>
</evidence>
<dbReference type="InterPro" id="IPR004326">
    <property type="entry name" value="Mlo"/>
</dbReference>
<reference evidence="9 10" key="1">
    <citation type="journal article" date="2018" name="PLoS Genet.">
        <title>Population sequencing reveals clonal diversity and ancestral inbreeding in the grapevine cultivar Chardonnay.</title>
        <authorList>
            <person name="Roach M.J."/>
            <person name="Johnson D.L."/>
            <person name="Bohlmann J."/>
            <person name="van Vuuren H.J."/>
            <person name="Jones S.J."/>
            <person name="Pretorius I.S."/>
            <person name="Schmidt S.A."/>
            <person name="Borneman A.R."/>
        </authorList>
    </citation>
    <scope>NUCLEOTIDE SEQUENCE [LARGE SCALE GENOMIC DNA]</scope>
    <source>
        <strain evidence="10">cv. Chardonnay</strain>
        <tissue evidence="9">Leaf</tissue>
    </source>
</reference>
<evidence type="ECO:0000313" key="10">
    <source>
        <dbReference type="Proteomes" id="UP000288805"/>
    </source>
</evidence>
<sequence>MHVSLLKLQTLCFHGKVPLISQPGAHPWHIFLLVLAVFHVLYGVGSMALGQAKTLQDSGLLIKSPLFSAILADLHHLAPDGL</sequence>
<name>A0A438F564_VITVI</name>
<evidence type="ECO:0000256" key="1">
    <source>
        <dbReference type="ARBA" id="ARBA00004141"/>
    </source>
</evidence>